<dbReference type="KEGG" id="bths:CNY62_10810"/>
<dbReference type="InterPro" id="IPR021759">
    <property type="entry name" value="WxLIP_HBD"/>
</dbReference>
<dbReference type="Pfam" id="PF11797">
    <property type="entry name" value="WxLIP_HBD"/>
    <property type="match status" value="1"/>
</dbReference>
<keyword evidence="2" id="KW-0732">Signal</keyword>
<evidence type="ECO:0000256" key="2">
    <source>
        <dbReference type="SAM" id="SignalP"/>
    </source>
</evidence>
<accession>A0A1D2LVF6</accession>
<evidence type="ECO:0000313" key="5">
    <source>
        <dbReference type="EMBL" id="ATF26801.1"/>
    </source>
</evidence>
<keyword evidence="1" id="KW-1133">Transmembrane helix</keyword>
<dbReference type="AlphaFoldDB" id="A0A1D2LVF6"/>
<feature type="domain" description="WxL Interacting Protein host binding" evidence="4">
    <location>
        <begin position="158"/>
        <end position="294"/>
    </location>
</feature>
<name>A0A1D2LVF6_BROTH</name>
<dbReference type="RefSeq" id="WP_069133573.1">
    <property type="nucleotide sequence ID" value="NZ_CP023483.1"/>
</dbReference>
<evidence type="ECO:0000259" key="3">
    <source>
        <dbReference type="Pfam" id="PF06030"/>
    </source>
</evidence>
<dbReference type="STRING" id="2756.BFR44_05225"/>
<organism evidence="5 6">
    <name type="scientific">Brochothrix thermosphacta</name>
    <name type="common">Microbacterium thermosphactum</name>
    <dbReference type="NCBI Taxonomy" id="2756"/>
    <lineage>
        <taxon>Bacteria</taxon>
        <taxon>Bacillati</taxon>
        <taxon>Bacillota</taxon>
        <taxon>Bacilli</taxon>
        <taxon>Bacillales</taxon>
        <taxon>Listeriaceae</taxon>
        <taxon>Brochothrix</taxon>
    </lineage>
</organism>
<feature type="chain" id="PRO_5030026286" evidence="2">
    <location>
        <begin position="24"/>
        <end position="333"/>
    </location>
</feature>
<dbReference type="Pfam" id="PF06030">
    <property type="entry name" value="WxLIP_PGBD"/>
    <property type="match status" value="1"/>
</dbReference>
<feature type="domain" description="WxL Interacting Protein peptidoglycan binding" evidence="3">
    <location>
        <begin position="28"/>
        <end position="147"/>
    </location>
</feature>
<feature type="transmembrane region" description="Helical" evidence="1">
    <location>
        <begin position="305"/>
        <end position="327"/>
    </location>
</feature>
<keyword evidence="1" id="KW-0812">Transmembrane</keyword>
<keyword evidence="6" id="KW-1185">Reference proteome</keyword>
<gene>
    <name evidence="5" type="ORF">CNY62_10810</name>
</gene>
<evidence type="ECO:0000259" key="4">
    <source>
        <dbReference type="Pfam" id="PF11797"/>
    </source>
</evidence>
<reference evidence="5 6" key="1">
    <citation type="submission" date="2017-09" db="EMBL/GenBank/DDBJ databases">
        <title>Complete Genome Sequences of Two Strains of the Meat Spoilage Bacterium Brochothrix thermosphacta Isolated from Ground Chicken.</title>
        <authorList>
            <person name="Paoli G.C."/>
            <person name="Wijey C."/>
            <person name="Chen C.-Y."/>
            <person name="Nguyen L."/>
            <person name="Yan X."/>
            <person name="Irwin P.L."/>
        </authorList>
    </citation>
    <scope>NUCLEOTIDE SEQUENCE [LARGE SCALE GENOMIC DNA]</scope>
    <source>
        <strain evidence="5 6">BI</strain>
    </source>
</reference>
<dbReference type="InterPro" id="IPR010317">
    <property type="entry name" value="WxLIP_PGBD"/>
</dbReference>
<evidence type="ECO:0000313" key="6">
    <source>
        <dbReference type="Proteomes" id="UP000243591"/>
    </source>
</evidence>
<evidence type="ECO:0000256" key="1">
    <source>
        <dbReference type="SAM" id="Phobius"/>
    </source>
</evidence>
<dbReference type="OrthoDB" id="2148359at2"/>
<keyword evidence="1" id="KW-0472">Membrane</keyword>
<proteinExistence type="predicted"/>
<dbReference type="EMBL" id="CP023483">
    <property type="protein sequence ID" value="ATF26801.1"/>
    <property type="molecule type" value="Genomic_DNA"/>
</dbReference>
<dbReference type="Proteomes" id="UP000243591">
    <property type="component" value="Chromosome"/>
</dbReference>
<protein>
    <submittedName>
        <fullName evidence="5">Uncharacterized protein</fullName>
    </submittedName>
</protein>
<sequence length="333" mass="37818">MKKMIYAIMVLTILLGFNLKAEAASMDYGVKSILPENQLNKNVTYYDLKMKPGETQQVELLFENNATETVTLNTKIHTASTNSNGVIDYSRNLKKQDESMKYQIADYVKGPKTVTLKAKETRKVAYTITMPKHSFDGILLGGFHVSKEKSKAEEKKEQGQQIKNEFAYVIGLKLTETNKKIKPELKLIDVKPALENYHTVVKAFIQNPTASIISDLKIEAQVTKKDSKTVLHEIKKENYAMAPNTNFGFAIPWDNQELKPGKYTVSVKAEDKTKEKWEFTRDFEIKKEAESLNKEAVDIEKPFPWGWTIAGGIVLLAIIAGAVYFIIKKRRKN</sequence>
<feature type="signal peptide" evidence="2">
    <location>
        <begin position="1"/>
        <end position="23"/>
    </location>
</feature>